<dbReference type="Gramene" id="QL03p071359:mrna">
    <property type="protein sequence ID" value="QL03p071359:mrna"/>
    <property type="gene ID" value="QL03p071359"/>
</dbReference>
<reference evidence="1 2" key="1">
    <citation type="journal article" date="2016" name="G3 (Bethesda)">
        <title>First Draft Assembly and Annotation of the Genome of a California Endemic Oak Quercus lobata Nee (Fagaceae).</title>
        <authorList>
            <person name="Sork V.L."/>
            <person name="Fitz-Gibbon S.T."/>
            <person name="Puiu D."/>
            <person name="Crepeau M."/>
            <person name="Gugger P.F."/>
            <person name="Sherman R."/>
            <person name="Stevens K."/>
            <person name="Langley C.H."/>
            <person name="Pellegrini M."/>
            <person name="Salzberg S.L."/>
        </authorList>
    </citation>
    <scope>NUCLEOTIDE SEQUENCE [LARGE SCALE GENOMIC DNA]</scope>
    <source>
        <strain evidence="1 2">cv. SW786</strain>
    </source>
</reference>
<protein>
    <submittedName>
        <fullName evidence="1">Uncharacterized protein</fullName>
    </submittedName>
</protein>
<sequence length="147" mass="16652">MRQLAIGMEDGSNPCSRTPPEMTFWGKAELKKASKSGLKASIAQIKHQKGLSDTIFCGNVHLLLMSGRWLVGKSSYEAFSFYLLARAMVERLDVKELEIWAMIAWSLWNARNRSHFEHVQTHPTVILRVATSLLEEYQRLALAGPHL</sequence>
<organism evidence="1 2">
    <name type="scientific">Quercus lobata</name>
    <name type="common">Valley oak</name>
    <dbReference type="NCBI Taxonomy" id="97700"/>
    <lineage>
        <taxon>Eukaryota</taxon>
        <taxon>Viridiplantae</taxon>
        <taxon>Streptophyta</taxon>
        <taxon>Embryophyta</taxon>
        <taxon>Tracheophyta</taxon>
        <taxon>Spermatophyta</taxon>
        <taxon>Magnoliopsida</taxon>
        <taxon>eudicotyledons</taxon>
        <taxon>Gunneridae</taxon>
        <taxon>Pentapetalae</taxon>
        <taxon>rosids</taxon>
        <taxon>fabids</taxon>
        <taxon>Fagales</taxon>
        <taxon>Fagaceae</taxon>
        <taxon>Quercus</taxon>
    </lineage>
</organism>
<dbReference type="AlphaFoldDB" id="A0A7N2LAU1"/>
<keyword evidence="2" id="KW-1185">Reference proteome</keyword>
<name>A0A7N2LAU1_QUELO</name>
<evidence type="ECO:0000313" key="2">
    <source>
        <dbReference type="Proteomes" id="UP000594261"/>
    </source>
</evidence>
<accession>A0A7N2LAU1</accession>
<proteinExistence type="predicted"/>
<dbReference type="InParanoid" id="A0A7N2LAU1"/>
<dbReference type="EnsemblPlants" id="QL03p071359:mrna">
    <property type="protein sequence ID" value="QL03p071359:mrna"/>
    <property type="gene ID" value="QL03p071359"/>
</dbReference>
<dbReference type="EMBL" id="LRBV02000003">
    <property type="status" value="NOT_ANNOTATED_CDS"/>
    <property type="molecule type" value="Genomic_DNA"/>
</dbReference>
<dbReference type="Proteomes" id="UP000594261">
    <property type="component" value="Chromosome 3"/>
</dbReference>
<evidence type="ECO:0000313" key="1">
    <source>
        <dbReference type="EnsemblPlants" id="QL03p071359:mrna"/>
    </source>
</evidence>
<reference evidence="1" key="2">
    <citation type="submission" date="2021-01" db="UniProtKB">
        <authorList>
            <consortium name="EnsemblPlants"/>
        </authorList>
    </citation>
    <scope>IDENTIFICATION</scope>
</reference>